<reference evidence="2" key="1">
    <citation type="submission" date="2020-05" db="EMBL/GenBank/DDBJ databases">
        <authorList>
            <person name="Chiriac C."/>
            <person name="Salcher M."/>
            <person name="Ghai R."/>
            <person name="Kavagutti S V."/>
        </authorList>
    </citation>
    <scope>NUCLEOTIDE SEQUENCE</scope>
</reference>
<proteinExistence type="predicted"/>
<accession>A0A6J5QE67</accession>
<protein>
    <recommendedName>
        <fullName evidence="3">Terminase small subunit</fullName>
    </recommendedName>
</protein>
<organism evidence="2">
    <name type="scientific">uncultured Caudovirales phage</name>
    <dbReference type="NCBI Taxonomy" id="2100421"/>
    <lineage>
        <taxon>Viruses</taxon>
        <taxon>Duplodnaviria</taxon>
        <taxon>Heunggongvirae</taxon>
        <taxon>Uroviricota</taxon>
        <taxon>Caudoviricetes</taxon>
        <taxon>Peduoviridae</taxon>
        <taxon>Maltschvirus</taxon>
        <taxon>Maltschvirus maltsch</taxon>
    </lineage>
</organism>
<gene>
    <name evidence="2" type="ORF">UFOVP1067_71</name>
    <name evidence="1" type="ORF">UFOVP662_71</name>
</gene>
<dbReference type="EMBL" id="LR796635">
    <property type="protein sequence ID" value="CAB4156551.1"/>
    <property type="molecule type" value="Genomic_DNA"/>
</dbReference>
<evidence type="ECO:0000313" key="2">
    <source>
        <dbReference type="EMBL" id="CAB4181812.1"/>
    </source>
</evidence>
<name>A0A6J5QE67_9CAUD</name>
<evidence type="ECO:0008006" key="3">
    <source>
        <dbReference type="Google" id="ProtNLM"/>
    </source>
</evidence>
<sequence>MAKELSEMHKKFLEVLFDEAGGNINTAKELAGFSRGYSTRQLTNYLKEEIVDATQLYIAMNAPKAAYAVVGAIDDPTQLGIKEKINAAKDFLDRAGFVKTEKVVVEATNGVMILPAKDREED</sequence>
<evidence type="ECO:0000313" key="1">
    <source>
        <dbReference type="EMBL" id="CAB4156551.1"/>
    </source>
</evidence>
<dbReference type="EMBL" id="LR797016">
    <property type="protein sequence ID" value="CAB4181812.1"/>
    <property type="molecule type" value="Genomic_DNA"/>
</dbReference>